<dbReference type="RefSeq" id="WP_261404349.1">
    <property type="nucleotide sequence ID" value="NZ_CP081869.1"/>
</dbReference>
<evidence type="ECO:0000256" key="1">
    <source>
        <dbReference type="ARBA" id="ARBA00004651"/>
    </source>
</evidence>
<protein>
    <submittedName>
        <fullName evidence="14">Cytochrome b/b6 domain-containing protein</fullName>
    </submittedName>
</protein>
<evidence type="ECO:0000256" key="12">
    <source>
        <dbReference type="SAM" id="Phobius"/>
    </source>
</evidence>
<keyword evidence="4" id="KW-1003">Cell membrane</keyword>
<dbReference type="PRINTS" id="PR00161">
    <property type="entry name" value="NIHGNASECYTB"/>
</dbReference>
<dbReference type="PANTHER" id="PTHR30485:SF1">
    <property type="entry name" value="CYTOCHROME YDHU-RELATED"/>
    <property type="match status" value="1"/>
</dbReference>
<dbReference type="EMBL" id="CP081869">
    <property type="protein sequence ID" value="QZO01116.1"/>
    <property type="molecule type" value="Genomic_DNA"/>
</dbReference>
<dbReference type="InterPro" id="IPR051542">
    <property type="entry name" value="Hydrogenase_cytochrome"/>
</dbReference>
<proteinExistence type="inferred from homology"/>
<feature type="transmembrane region" description="Helical" evidence="12">
    <location>
        <begin position="79"/>
        <end position="99"/>
    </location>
</feature>
<evidence type="ECO:0000256" key="9">
    <source>
        <dbReference type="ARBA" id="ARBA00022989"/>
    </source>
</evidence>
<dbReference type="InterPro" id="IPR011577">
    <property type="entry name" value="Cyt_b561_bac/Ni-Hgenase"/>
</dbReference>
<dbReference type="AlphaFoldDB" id="A0A9E6RGP1"/>
<keyword evidence="15" id="KW-1185">Reference proteome</keyword>
<keyword evidence="8" id="KW-0249">Electron transport</keyword>
<evidence type="ECO:0000256" key="3">
    <source>
        <dbReference type="ARBA" id="ARBA00022448"/>
    </source>
</evidence>
<feature type="domain" description="Cytochrome b561 bacterial/Ni-hydrogenase" evidence="13">
    <location>
        <begin position="13"/>
        <end position="224"/>
    </location>
</feature>
<dbReference type="GO" id="GO:0005886">
    <property type="term" value="C:plasma membrane"/>
    <property type="evidence" value="ECO:0007669"/>
    <property type="project" value="UniProtKB-SubCell"/>
</dbReference>
<organism evidence="14 15">
    <name type="scientific">Chenggangzhangella methanolivorans</name>
    <dbReference type="NCBI Taxonomy" id="1437009"/>
    <lineage>
        <taxon>Bacteria</taxon>
        <taxon>Pseudomonadati</taxon>
        <taxon>Pseudomonadota</taxon>
        <taxon>Alphaproteobacteria</taxon>
        <taxon>Hyphomicrobiales</taxon>
        <taxon>Methylopilaceae</taxon>
        <taxon>Chenggangzhangella</taxon>
    </lineage>
</organism>
<evidence type="ECO:0000256" key="7">
    <source>
        <dbReference type="ARBA" id="ARBA00022723"/>
    </source>
</evidence>
<keyword evidence="6 12" id="KW-0812">Transmembrane</keyword>
<evidence type="ECO:0000256" key="2">
    <source>
        <dbReference type="ARBA" id="ARBA00008622"/>
    </source>
</evidence>
<evidence type="ECO:0000256" key="6">
    <source>
        <dbReference type="ARBA" id="ARBA00022692"/>
    </source>
</evidence>
<dbReference type="KEGG" id="cmet:K6K41_05995"/>
<dbReference type="GO" id="GO:0005506">
    <property type="term" value="F:iron ion binding"/>
    <property type="evidence" value="ECO:0007669"/>
    <property type="project" value="InterPro"/>
</dbReference>
<dbReference type="GO" id="GO:0020037">
    <property type="term" value="F:heme binding"/>
    <property type="evidence" value="ECO:0007669"/>
    <property type="project" value="TreeGrafter"/>
</dbReference>
<keyword evidence="9 12" id="KW-1133">Transmembrane helix</keyword>
<evidence type="ECO:0000256" key="8">
    <source>
        <dbReference type="ARBA" id="ARBA00022982"/>
    </source>
</evidence>
<evidence type="ECO:0000259" key="13">
    <source>
        <dbReference type="Pfam" id="PF01292"/>
    </source>
</evidence>
<feature type="transmembrane region" description="Helical" evidence="12">
    <location>
        <begin position="21"/>
        <end position="42"/>
    </location>
</feature>
<feature type="transmembrane region" description="Helical" evidence="12">
    <location>
        <begin position="190"/>
        <end position="211"/>
    </location>
</feature>
<keyword evidence="7" id="KW-0479">Metal-binding</keyword>
<gene>
    <name evidence="14" type="ORF">K6K41_05995</name>
</gene>
<keyword evidence="10" id="KW-0408">Iron</keyword>
<comment type="similarity">
    <text evidence="2">Belongs to the HupC/HyaC/HydC family.</text>
</comment>
<sequence>MTEARIHTQHPGHPAWVRITHWVGAAAFFALVVSGIAILLALPRLFWGETGSNASPGWIVLPLPTNTEQTGWGRNLHFLSAWILVIAGAVYLVASVFGGRLRGRLLPERDQLRPGHILSEARAHLRFGGSRLENANDRRYNVLQKLAYLAVIVILAPLMVLTGLTMSPGVTAAYPELFWMFGGRQSARTIHFLSACVLLAFVVVHVWQVLANDPKALIRGMLTGRGDRRP</sequence>
<dbReference type="Pfam" id="PF01292">
    <property type="entry name" value="Ni_hydr_CYTB"/>
    <property type="match status" value="1"/>
</dbReference>
<dbReference type="PANTHER" id="PTHR30485">
    <property type="entry name" value="NI/FE-HYDROGENASE 1 B-TYPE CYTOCHROME SUBUNIT"/>
    <property type="match status" value="1"/>
</dbReference>
<evidence type="ECO:0000313" key="14">
    <source>
        <dbReference type="EMBL" id="QZO01116.1"/>
    </source>
</evidence>
<keyword evidence="3" id="KW-0813">Transport</keyword>
<comment type="subcellular location">
    <subcellularLocation>
        <location evidence="1">Cell membrane</location>
        <topology evidence="1">Multi-pass membrane protein</topology>
    </subcellularLocation>
</comment>
<dbReference type="InterPro" id="IPR016174">
    <property type="entry name" value="Di-haem_cyt_TM"/>
</dbReference>
<dbReference type="SUPFAM" id="SSF81342">
    <property type="entry name" value="Transmembrane di-heme cytochromes"/>
    <property type="match status" value="1"/>
</dbReference>
<dbReference type="InterPro" id="IPR000516">
    <property type="entry name" value="Ni-dep_Hydgase_cyt-B"/>
</dbReference>
<evidence type="ECO:0000256" key="11">
    <source>
        <dbReference type="ARBA" id="ARBA00023136"/>
    </source>
</evidence>
<evidence type="ECO:0000256" key="10">
    <source>
        <dbReference type="ARBA" id="ARBA00023004"/>
    </source>
</evidence>
<dbReference type="Gene3D" id="1.20.950.20">
    <property type="entry name" value="Transmembrane di-heme cytochromes, Chain C"/>
    <property type="match status" value="1"/>
</dbReference>
<dbReference type="GO" id="GO:0009055">
    <property type="term" value="F:electron transfer activity"/>
    <property type="evidence" value="ECO:0007669"/>
    <property type="project" value="InterPro"/>
</dbReference>
<feature type="transmembrane region" description="Helical" evidence="12">
    <location>
        <begin position="146"/>
        <end position="170"/>
    </location>
</feature>
<evidence type="ECO:0000313" key="15">
    <source>
        <dbReference type="Proteomes" id="UP000825701"/>
    </source>
</evidence>
<name>A0A9E6RGP1_9HYPH</name>
<accession>A0A9E6RGP1</accession>
<reference evidence="14" key="1">
    <citation type="submission" date="2021-08" db="EMBL/GenBank/DDBJ databases">
        <authorList>
            <person name="Zhang H."/>
            <person name="Xu M."/>
            <person name="Yu Z."/>
            <person name="Yang L."/>
            <person name="Cai Y."/>
        </authorList>
    </citation>
    <scope>NUCLEOTIDE SEQUENCE</scope>
    <source>
        <strain evidence="14">CHL1</strain>
    </source>
</reference>
<evidence type="ECO:0000256" key="5">
    <source>
        <dbReference type="ARBA" id="ARBA00022617"/>
    </source>
</evidence>
<keyword evidence="11 12" id="KW-0472">Membrane</keyword>
<dbReference type="GO" id="GO:0022904">
    <property type="term" value="P:respiratory electron transport chain"/>
    <property type="evidence" value="ECO:0007669"/>
    <property type="project" value="InterPro"/>
</dbReference>
<dbReference type="Proteomes" id="UP000825701">
    <property type="component" value="Chromosome"/>
</dbReference>
<keyword evidence="5" id="KW-0349">Heme</keyword>
<evidence type="ECO:0000256" key="4">
    <source>
        <dbReference type="ARBA" id="ARBA00022475"/>
    </source>
</evidence>